<dbReference type="InterPro" id="IPR011711">
    <property type="entry name" value="GntR_C"/>
</dbReference>
<sequence length="225" mass="25173">MSQSTIAATRQPGVSMADFAYEQLCQMLLTLVIAPGDPIREEALMQELNIGRTPLREALKRLEIDKLVVSYPKRGTFATRVEISDLGYISEIRQGLEPMAAARAARTATEATREQLRELAREIEESDHSESSTEQLLTFDSQVHRAIYSACGNPHLEDSLVRYNNLGTRIWGTVADKLPHLTEHIKEHLDLLDAVIEGDAERASKLSAEHVRAFEVALRDALMSY</sequence>
<dbReference type="PANTHER" id="PTHR43537">
    <property type="entry name" value="TRANSCRIPTIONAL REGULATOR, GNTR FAMILY"/>
    <property type="match status" value="1"/>
</dbReference>
<gene>
    <name evidence="5" type="ORF">AUR04nite_16990</name>
</gene>
<dbReference type="SMART" id="SM00345">
    <property type="entry name" value="HTH_GNTR"/>
    <property type="match status" value="1"/>
</dbReference>
<dbReference type="SMART" id="SM00895">
    <property type="entry name" value="FCD"/>
    <property type="match status" value="1"/>
</dbReference>
<reference evidence="5 6" key="1">
    <citation type="submission" date="2019-06" db="EMBL/GenBank/DDBJ databases">
        <title>Whole genome shotgun sequence of Glutamicibacter uratoxydans NBRC 15515.</title>
        <authorList>
            <person name="Hosoyama A."/>
            <person name="Uohara A."/>
            <person name="Ohji S."/>
            <person name="Ichikawa N."/>
        </authorList>
    </citation>
    <scope>NUCLEOTIDE SEQUENCE [LARGE SCALE GENOMIC DNA]</scope>
    <source>
        <strain evidence="5 6">NBRC 15515</strain>
    </source>
</reference>
<dbReference type="Gene3D" id="1.10.10.10">
    <property type="entry name" value="Winged helix-like DNA-binding domain superfamily/Winged helix DNA-binding domain"/>
    <property type="match status" value="1"/>
</dbReference>
<evidence type="ECO:0000259" key="4">
    <source>
        <dbReference type="PROSITE" id="PS50949"/>
    </source>
</evidence>
<keyword evidence="3" id="KW-0804">Transcription</keyword>
<keyword evidence="6" id="KW-1185">Reference proteome</keyword>
<dbReference type="GO" id="GO:0003677">
    <property type="term" value="F:DNA binding"/>
    <property type="evidence" value="ECO:0007669"/>
    <property type="project" value="UniProtKB-KW"/>
</dbReference>
<dbReference type="OrthoDB" id="8680240at2"/>
<dbReference type="Gene3D" id="1.20.120.530">
    <property type="entry name" value="GntR ligand-binding domain-like"/>
    <property type="match status" value="1"/>
</dbReference>
<evidence type="ECO:0000313" key="5">
    <source>
        <dbReference type="EMBL" id="GED06167.1"/>
    </source>
</evidence>
<dbReference type="SUPFAM" id="SSF48008">
    <property type="entry name" value="GntR ligand-binding domain-like"/>
    <property type="match status" value="1"/>
</dbReference>
<dbReference type="PROSITE" id="PS50949">
    <property type="entry name" value="HTH_GNTR"/>
    <property type="match status" value="1"/>
</dbReference>
<dbReference type="GO" id="GO:0003700">
    <property type="term" value="F:DNA-binding transcription factor activity"/>
    <property type="evidence" value="ECO:0007669"/>
    <property type="project" value="InterPro"/>
</dbReference>
<organism evidence="5 6">
    <name type="scientific">Glutamicibacter uratoxydans</name>
    <name type="common">Arthrobacter uratoxydans</name>
    <dbReference type="NCBI Taxonomy" id="43667"/>
    <lineage>
        <taxon>Bacteria</taxon>
        <taxon>Bacillati</taxon>
        <taxon>Actinomycetota</taxon>
        <taxon>Actinomycetes</taxon>
        <taxon>Micrococcales</taxon>
        <taxon>Micrococcaceae</taxon>
        <taxon>Glutamicibacter</taxon>
    </lineage>
</organism>
<dbReference type="EMBL" id="BJNY01000008">
    <property type="protein sequence ID" value="GED06167.1"/>
    <property type="molecule type" value="Genomic_DNA"/>
</dbReference>
<dbReference type="Pfam" id="PF07729">
    <property type="entry name" value="FCD"/>
    <property type="match status" value="1"/>
</dbReference>
<keyword evidence="1" id="KW-0805">Transcription regulation</keyword>
<dbReference type="InterPro" id="IPR000524">
    <property type="entry name" value="Tscrpt_reg_HTH_GntR"/>
</dbReference>
<dbReference type="Proteomes" id="UP000316612">
    <property type="component" value="Unassembled WGS sequence"/>
</dbReference>
<dbReference type="InterPro" id="IPR008920">
    <property type="entry name" value="TF_FadR/GntR_C"/>
</dbReference>
<dbReference type="RefSeq" id="WP_141363933.1">
    <property type="nucleotide sequence ID" value="NZ_BAAAJL010000003.1"/>
</dbReference>
<proteinExistence type="predicted"/>
<dbReference type="Pfam" id="PF00392">
    <property type="entry name" value="GntR"/>
    <property type="match status" value="1"/>
</dbReference>
<dbReference type="PANTHER" id="PTHR43537:SF5">
    <property type="entry name" value="UXU OPERON TRANSCRIPTIONAL REGULATOR"/>
    <property type="match status" value="1"/>
</dbReference>
<protein>
    <submittedName>
        <fullName evidence="5">GntR family transcriptional regulator</fullName>
    </submittedName>
</protein>
<dbReference type="AlphaFoldDB" id="A0A4Y4DNI0"/>
<evidence type="ECO:0000313" key="6">
    <source>
        <dbReference type="Proteomes" id="UP000316612"/>
    </source>
</evidence>
<evidence type="ECO:0000256" key="3">
    <source>
        <dbReference type="ARBA" id="ARBA00023163"/>
    </source>
</evidence>
<dbReference type="InterPro" id="IPR036390">
    <property type="entry name" value="WH_DNA-bd_sf"/>
</dbReference>
<evidence type="ECO:0000256" key="1">
    <source>
        <dbReference type="ARBA" id="ARBA00023015"/>
    </source>
</evidence>
<accession>A0A4Y4DNI0</accession>
<evidence type="ECO:0000256" key="2">
    <source>
        <dbReference type="ARBA" id="ARBA00023125"/>
    </source>
</evidence>
<name>A0A4Y4DNI0_GLUUR</name>
<keyword evidence="2" id="KW-0238">DNA-binding</keyword>
<feature type="domain" description="HTH gntR-type" evidence="4">
    <location>
        <begin position="14"/>
        <end position="81"/>
    </location>
</feature>
<dbReference type="SUPFAM" id="SSF46785">
    <property type="entry name" value="Winged helix' DNA-binding domain"/>
    <property type="match status" value="1"/>
</dbReference>
<comment type="caution">
    <text evidence="5">The sequence shown here is derived from an EMBL/GenBank/DDBJ whole genome shotgun (WGS) entry which is preliminary data.</text>
</comment>
<dbReference type="InterPro" id="IPR036388">
    <property type="entry name" value="WH-like_DNA-bd_sf"/>
</dbReference>
<dbReference type="CDD" id="cd07377">
    <property type="entry name" value="WHTH_GntR"/>
    <property type="match status" value="1"/>
</dbReference>